<feature type="non-terminal residue" evidence="2">
    <location>
        <position position="111"/>
    </location>
</feature>
<organism evidence="2 3">
    <name type="scientific">Salix koriyanagi</name>
    <dbReference type="NCBI Taxonomy" id="2511006"/>
    <lineage>
        <taxon>Eukaryota</taxon>
        <taxon>Viridiplantae</taxon>
        <taxon>Streptophyta</taxon>
        <taxon>Embryophyta</taxon>
        <taxon>Tracheophyta</taxon>
        <taxon>Spermatophyta</taxon>
        <taxon>Magnoliopsida</taxon>
        <taxon>eudicotyledons</taxon>
        <taxon>Gunneridae</taxon>
        <taxon>Pentapetalae</taxon>
        <taxon>rosids</taxon>
        <taxon>fabids</taxon>
        <taxon>Malpighiales</taxon>
        <taxon>Salicaceae</taxon>
        <taxon>Saliceae</taxon>
        <taxon>Salix</taxon>
    </lineage>
</organism>
<reference evidence="2" key="1">
    <citation type="submission" date="2022-11" db="EMBL/GenBank/DDBJ databases">
        <authorList>
            <person name="Hyden B.L."/>
            <person name="Feng K."/>
            <person name="Yates T."/>
            <person name="Jawdy S."/>
            <person name="Smart L.B."/>
            <person name="Muchero W."/>
        </authorList>
    </citation>
    <scope>NUCLEOTIDE SEQUENCE</scope>
    <source>
        <tissue evidence="2">Shoot tip</tissue>
    </source>
</reference>
<name>A0A9Q0V049_9ROSI</name>
<dbReference type="GO" id="GO:0031969">
    <property type="term" value="C:chloroplast membrane"/>
    <property type="evidence" value="ECO:0007669"/>
    <property type="project" value="TreeGrafter"/>
</dbReference>
<dbReference type="EMBL" id="JAPFFM010000010">
    <property type="protein sequence ID" value="KAJ6739282.1"/>
    <property type="molecule type" value="Genomic_DNA"/>
</dbReference>
<dbReference type="PANTHER" id="PTHR33372">
    <property type="match status" value="1"/>
</dbReference>
<dbReference type="PANTHER" id="PTHR33372:SF10">
    <property type="entry name" value="OS03G0137300 PROTEIN"/>
    <property type="match status" value="1"/>
</dbReference>
<gene>
    <name evidence="2" type="ORF">OIU74_004111</name>
</gene>
<comment type="caution">
    <text evidence="2">The sequence shown here is derived from an EMBL/GenBank/DDBJ whole genome shotgun (WGS) entry which is preliminary data.</text>
</comment>
<dbReference type="InterPro" id="IPR021788">
    <property type="entry name" value="CPP1-like"/>
</dbReference>
<dbReference type="Proteomes" id="UP001151752">
    <property type="component" value="Chromosome 4"/>
</dbReference>
<evidence type="ECO:0000313" key="3">
    <source>
        <dbReference type="Proteomes" id="UP001151752"/>
    </source>
</evidence>
<evidence type="ECO:0000313" key="2">
    <source>
        <dbReference type="EMBL" id="KAJ6739282.1"/>
    </source>
</evidence>
<reference evidence="2" key="2">
    <citation type="journal article" date="2023" name="Int. J. Mol. Sci.">
        <title>De Novo Assembly and Annotation of 11 Diverse Shrub Willow (Salix) Genomes Reveals Novel Gene Organization in Sex-Linked Regions.</title>
        <authorList>
            <person name="Hyden B."/>
            <person name="Feng K."/>
            <person name="Yates T.B."/>
            <person name="Jawdy S."/>
            <person name="Cereghino C."/>
            <person name="Smart L.B."/>
            <person name="Muchero W."/>
        </authorList>
    </citation>
    <scope>NUCLEOTIDE SEQUENCE</scope>
    <source>
        <tissue evidence="2">Shoot tip</tissue>
    </source>
</reference>
<feature type="region of interest" description="Disordered" evidence="1">
    <location>
        <begin position="1"/>
        <end position="35"/>
    </location>
</feature>
<protein>
    <submittedName>
        <fullName evidence="2">Uncharacterized protein</fullName>
    </submittedName>
</protein>
<dbReference type="AlphaFoldDB" id="A0A9Q0V049"/>
<feature type="compositionally biased region" description="Low complexity" evidence="1">
    <location>
        <begin position="12"/>
        <end position="23"/>
    </location>
</feature>
<accession>A0A9Q0V049</accession>
<sequence>MDASLSVRSNHLSPPGSPLSRLPVHNPLNVNQTKSSLKKDPVFWRGVIVQPRRILVRAGSRADDSSAPFEMSVESALKLLGVSDGASFDEILRAKNSIVATCKDDQETIAQ</sequence>
<feature type="compositionally biased region" description="Polar residues" evidence="1">
    <location>
        <begin position="1"/>
        <end position="11"/>
    </location>
</feature>
<evidence type="ECO:0000256" key="1">
    <source>
        <dbReference type="SAM" id="MobiDB-lite"/>
    </source>
</evidence>
<proteinExistence type="predicted"/>
<keyword evidence="3" id="KW-1185">Reference proteome</keyword>